<evidence type="ECO:0000313" key="2">
    <source>
        <dbReference type="Proteomes" id="UP001274896"/>
    </source>
</evidence>
<dbReference type="CDD" id="cd00303">
    <property type="entry name" value="retropepsin_like"/>
    <property type="match status" value="1"/>
</dbReference>
<reference evidence="1" key="1">
    <citation type="submission" date="2023-06" db="EMBL/GenBank/DDBJ databases">
        <title>Male Hemibagrus guttatus genome.</title>
        <authorList>
            <person name="Bian C."/>
        </authorList>
    </citation>
    <scope>NUCLEOTIDE SEQUENCE</scope>
    <source>
        <strain evidence="1">Male_cb2023</strain>
        <tissue evidence="1">Muscle</tissue>
    </source>
</reference>
<comment type="caution">
    <text evidence="1">The sequence shown here is derived from an EMBL/GenBank/DDBJ whole genome shotgun (WGS) entry which is preliminary data.</text>
</comment>
<evidence type="ECO:0000313" key="1">
    <source>
        <dbReference type="EMBL" id="KAK3514010.1"/>
    </source>
</evidence>
<dbReference type="Proteomes" id="UP001274896">
    <property type="component" value="Unassembled WGS sequence"/>
</dbReference>
<sequence length="193" mass="21467">MLYGLETVSLRKRQESELEVAELKMLRFKSRLFIAAGRVSEVDGVVVGHPGTYANSRLNEKQHPAGCQFNVRAILTLTAKRSPVELCRMKNIDYLQHGSATYRIPDFLTIPALVDSGVAVNLIDQHLVEKLHLPRLPCKTPLQVTAIDNHTIGKGLITQQTSSLTLQVGLLHFEEIQFFIICSPANPIILGFP</sequence>
<protein>
    <submittedName>
        <fullName evidence="1">Uncharacterized protein</fullName>
    </submittedName>
</protein>
<proteinExistence type="predicted"/>
<dbReference type="EMBL" id="JAUCMX010000021">
    <property type="protein sequence ID" value="KAK3514010.1"/>
    <property type="molecule type" value="Genomic_DNA"/>
</dbReference>
<dbReference type="InterPro" id="IPR021109">
    <property type="entry name" value="Peptidase_aspartic_dom_sf"/>
</dbReference>
<keyword evidence="2" id="KW-1185">Reference proteome</keyword>
<dbReference type="Gene3D" id="2.40.70.10">
    <property type="entry name" value="Acid Proteases"/>
    <property type="match status" value="1"/>
</dbReference>
<name>A0AAE0Q612_9TELE</name>
<organism evidence="1 2">
    <name type="scientific">Hemibagrus guttatus</name>
    <dbReference type="NCBI Taxonomy" id="175788"/>
    <lineage>
        <taxon>Eukaryota</taxon>
        <taxon>Metazoa</taxon>
        <taxon>Chordata</taxon>
        <taxon>Craniata</taxon>
        <taxon>Vertebrata</taxon>
        <taxon>Euteleostomi</taxon>
        <taxon>Actinopterygii</taxon>
        <taxon>Neopterygii</taxon>
        <taxon>Teleostei</taxon>
        <taxon>Ostariophysi</taxon>
        <taxon>Siluriformes</taxon>
        <taxon>Bagridae</taxon>
        <taxon>Hemibagrus</taxon>
    </lineage>
</organism>
<dbReference type="AlphaFoldDB" id="A0AAE0Q612"/>
<accession>A0AAE0Q612</accession>
<gene>
    <name evidence="1" type="ORF">QTP70_001279</name>
</gene>